<evidence type="ECO:0000256" key="7">
    <source>
        <dbReference type="ARBA" id="ARBA00023152"/>
    </source>
</evidence>
<keyword evidence="12" id="KW-1185">Reference proteome</keyword>
<dbReference type="FunFam" id="3.20.20.70:FF:000016">
    <property type="entry name" value="Triosephosphate isomerase"/>
    <property type="match status" value="1"/>
</dbReference>
<dbReference type="NCBIfam" id="TIGR00419">
    <property type="entry name" value="tim"/>
    <property type="match status" value="1"/>
</dbReference>
<reference evidence="11 12" key="1">
    <citation type="submission" date="2020-01" db="EMBL/GenBank/DDBJ databases">
        <title>Sphingomonas sp. strain CSW-10.</title>
        <authorList>
            <person name="Chen W.-M."/>
        </authorList>
    </citation>
    <scope>NUCLEOTIDE SEQUENCE [LARGE SCALE GENOMIC DNA]</scope>
    <source>
        <strain evidence="11 12">CSW-10</strain>
    </source>
</reference>
<dbReference type="SUPFAM" id="SSF51351">
    <property type="entry name" value="Triosephosphate isomerase (TIM)"/>
    <property type="match status" value="1"/>
</dbReference>
<dbReference type="UniPathway" id="UPA00109">
    <property type="reaction ID" value="UER00189"/>
</dbReference>
<comment type="pathway">
    <text evidence="9 10">Carbohydrate biosynthesis; gluconeogenesis.</text>
</comment>
<evidence type="ECO:0000256" key="2">
    <source>
        <dbReference type="ARBA" id="ARBA00004680"/>
    </source>
</evidence>
<keyword evidence="6 9" id="KW-0963">Cytoplasm</keyword>
<evidence type="ECO:0000256" key="3">
    <source>
        <dbReference type="ARBA" id="ARBA00004939"/>
    </source>
</evidence>
<proteinExistence type="inferred from homology"/>
<comment type="function">
    <text evidence="9">Involved in the gluconeogenesis. Catalyzes stereospecifically the conversion of dihydroxyacetone phosphate (DHAP) to D-glyceraldehyde-3-phosphate (G3P).</text>
</comment>
<dbReference type="GO" id="GO:0046166">
    <property type="term" value="P:glyceraldehyde-3-phosphate biosynthetic process"/>
    <property type="evidence" value="ECO:0007669"/>
    <property type="project" value="TreeGrafter"/>
</dbReference>
<evidence type="ECO:0000256" key="1">
    <source>
        <dbReference type="ARBA" id="ARBA00000148"/>
    </source>
</evidence>
<gene>
    <name evidence="9" type="primary">tpiA</name>
    <name evidence="11" type="ORF">GV829_10555</name>
</gene>
<dbReference type="PROSITE" id="PS00171">
    <property type="entry name" value="TIM_1"/>
    <property type="match status" value="1"/>
</dbReference>
<dbReference type="InterPro" id="IPR020861">
    <property type="entry name" value="Triosephosphate_isomerase_AS"/>
</dbReference>
<feature type="binding site" evidence="9">
    <location>
        <begin position="226"/>
        <end position="227"/>
    </location>
    <ligand>
        <name>substrate</name>
    </ligand>
</feature>
<name>A0A6M4AUK5_9SPHN</name>
<evidence type="ECO:0000256" key="6">
    <source>
        <dbReference type="ARBA" id="ARBA00022490"/>
    </source>
</evidence>
<keyword evidence="5 9" id="KW-0312">Gluconeogenesis</keyword>
<dbReference type="InterPro" id="IPR013785">
    <property type="entry name" value="Aldolase_TIM"/>
</dbReference>
<accession>A0A6M4AUK5</accession>
<sequence>MRRKFIVGNWKMNGSRDSIHEAKGIAEAAKNYPSVDVALCPPFTLVAGFAFALPEFSIGGQDCHVKPSGAFTGSVSAAMLADARAKLVIVGHSERREGLGETNDEIKAKCEAALTEGLRVIVCVGEPLSVREEGKAIDYVLAQVAGSLPYALLKDPSQVAIAYEPIWAIGTGLTPSSDDIAAMHGAIRAALGDAGEVMAILYGGSVNGDNASEILHLPDVDGALVGGASLTADKFVPIIAAAAC</sequence>
<keyword evidence="7 9" id="KW-0324">Glycolysis</keyword>
<dbReference type="InterPro" id="IPR000652">
    <property type="entry name" value="Triosephosphate_isomerase"/>
</dbReference>
<dbReference type="Proteomes" id="UP000503018">
    <property type="component" value="Chromosome"/>
</dbReference>
<evidence type="ECO:0000256" key="8">
    <source>
        <dbReference type="ARBA" id="ARBA00023235"/>
    </source>
</evidence>
<feature type="binding site" evidence="9">
    <location>
        <position position="205"/>
    </location>
    <ligand>
        <name>substrate</name>
    </ligand>
</feature>
<comment type="catalytic activity">
    <reaction evidence="9 10">
        <text>D-glyceraldehyde 3-phosphate = dihydroxyacetone phosphate</text>
        <dbReference type="Rhea" id="RHEA:18585"/>
        <dbReference type="ChEBI" id="CHEBI:57642"/>
        <dbReference type="ChEBI" id="CHEBI:59776"/>
        <dbReference type="EC" id="5.3.1.1"/>
    </reaction>
</comment>
<comment type="pathway">
    <text evidence="2 9 10">Carbohydrate degradation; glycolysis; D-glyceraldehyde 3-phosphate from glycerone phosphate: step 1/1.</text>
</comment>
<dbReference type="GO" id="GO:0019563">
    <property type="term" value="P:glycerol catabolic process"/>
    <property type="evidence" value="ECO:0007669"/>
    <property type="project" value="TreeGrafter"/>
</dbReference>
<feature type="binding site" evidence="9">
    <location>
        <position position="170"/>
    </location>
    <ligand>
        <name>substrate</name>
    </ligand>
</feature>
<feature type="active site" description="Electrophile" evidence="9">
    <location>
        <position position="92"/>
    </location>
</feature>
<dbReference type="CDD" id="cd00311">
    <property type="entry name" value="TIM"/>
    <property type="match status" value="1"/>
</dbReference>
<comment type="subunit">
    <text evidence="9 10">Homodimer.</text>
</comment>
<evidence type="ECO:0000313" key="12">
    <source>
        <dbReference type="Proteomes" id="UP000503018"/>
    </source>
</evidence>
<feature type="active site" description="Proton acceptor" evidence="9">
    <location>
        <position position="164"/>
    </location>
</feature>
<dbReference type="Gene3D" id="3.20.20.70">
    <property type="entry name" value="Aldolase class I"/>
    <property type="match status" value="1"/>
</dbReference>
<comment type="similarity">
    <text evidence="4 9 10">Belongs to the triosephosphate isomerase family.</text>
</comment>
<evidence type="ECO:0000256" key="9">
    <source>
        <dbReference type="HAMAP-Rule" id="MF_00147"/>
    </source>
</evidence>
<dbReference type="UniPathway" id="UPA00138"/>
<dbReference type="GO" id="GO:0005829">
    <property type="term" value="C:cytosol"/>
    <property type="evidence" value="ECO:0007669"/>
    <property type="project" value="TreeGrafter"/>
</dbReference>
<comment type="subcellular location">
    <subcellularLocation>
        <location evidence="9 10">Cytoplasm</location>
    </subcellularLocation>
</comment>
<dbReference type="EC" id="5.3.1.1" evidence="9 10"/>
<dbReference type="UniPathway" id="UPA01066"/>
<dbReference type="GO" id="GO:0004807">
    <property type="term" value="F:triose-phosphate isomerase activity"/>
    <property type="evidence" value="ECO:0007669"/>
    <property type="project" value="UniProtKB-UniRule"/>
</dbReference>
<dbReference type="GO" id="GO:0006094">
    <property type="term" value="P:gluconeogenesis"/>
    <property type="evidence" value="ECO:0007669"/>
    <property type="project" value="UniProtKB-UniRule"/>
</dbReference>
<dbReference type="GO" id="GO:0006096">
    <property type="term" value="P:glycolytic process"/>
    <property type="evidence" value="ECO:0007669"/>
    <property type="project" value="UniProtKB-UniRule"/>
</dbReference>
<evidence type="ECO:0000256" key="10">
    <source>
        <dbReference type="RuleBase" id="RU363013"/>
    </source>
</evidence>
<dbReference type="AlphaFoldDB" id="A0A6M4AUK5"/>
<feature type="binding site" evidence="9">
    <location>
        <begin position="9"/>
        <end position="11"/>
    </location>
    <ligand>
        <name>substrate</name>
    </ligand>
</feature>
<comment type="catalytic activity">
    <reaction evidence="1">
        <text>L-erythrulose 1-phosphate = D-erythrulose 4-phosphate</text>
        <dbReference type="Rhea" id="RHEA:49588"/>
        <dbReference type="ChEBI" id="CHEBI:58002"/>
        <dbReference type="ChEBI" id="CHEBI:90796"/>
        <dbReference type="EC" id="5.3.1.33"/>
    </reaction>
</comment>
<protein>
    <recommendedName>
        <fullName evidence="9 10">Triosephosphate isomerase</fullName>
        <shortName evidence="9">TIM</shortName>
        <shortName evidence="9">TPI</shortName>
        <ecNumber evidence="9 10">5.3.1.1</ecNumber>
    </recommendedName>
    <alternativeName>
        <fullName evidence="9">Triose-phosphate isomerase</fullName>
    </alternativeName>
</protein>
<evidence type="ECO:0000256" key="5">
    <source>
        <dbReference type="ARBA" id="ARBA00022432"/>
    </source>
</evidence>
<keyword evidence="8 9" id="KW-0413">Isomerase</keyword>
<evidence type="ECO:0000313" key="11">
    <source>
        <dbReference type="EMBL" id="QJQ32827.1"/>
    </source>
</evidence>
<evidence type="ECO:0000256" key="4">
    <source>
        <dbReference type="ARBA" id="ARBA00007422"/>
    </source>
</evidence>
<dbReference type="PROSITE" id="PS51440">
    <property type="entry name" value="TIM_2"/>
    <property type="match status" value="1"/>
</dbReference>
<comment type="pathway">
    <text evidence="3">Carbohydrate metabolism; erythritol degradation.</text>
</comment>
<dbReference type="KEGG" id="slan:GV829_10555"/>
<organism evidence="11 12">
    <name type="scientific">Sphingomonas lacunae</name>
    <dbReference type="NCBI Taxonomy" id="2698828"/>
    <lineage>
        <taxon>Bacteria</taxon>
        <taxon>Pseudomonadati</taxon>
        <taxon>Pseudomonadota</taxon>
        <taxon>Alphaproteobacteria</taxon>
        <taxon>Sphingomonadales</taxon>
        <taxon>Sphingomonadaceae</taxon>
        <taxon>Sphingomonas</taxon>
    </lineage>
</organism>
<dbReference type="Pfam" id="PF00121">
    <property type="entry name" value="TIM"/>
    <property type="match status" value="1"/>
</dbReference>
<dbReference type="PANTHER" id="PTHR21139:SF42">
    <property type="entry name" value="TRIOSEPHOSPHATE ISOMERASE"/>
    <property type="match status" value="1"/>
</dbReference>
<dbReference type="EMBL" id="CP053015">
    <property type="protein sequence ID" value="QJQ32827.1"/>
    <property type="molecule type" value="Genomic_DNA"/>
</dbReference>
<dbReference type="RefSeq" id="WP_169946476.1">
    <property type="nucleotide sequence ID" value="NZ_CP053015.1"/>
</dbReference>
<dbReference type="InterPro" id="IPR035990">
    <property type="entry name" value="TIM_sf"/>
</dbReference>
<dbReference type="InterPro" id="IPR022896">
    <property type="entry name" value="TrioseP_Isoase_bac/euk"/>
</dbReference>
<dbReference type="HAMAP" id="MF_00147_B">
    <property type="entry name" value="TIM_B"/>
    <property type="match status" value="1"/>
</dbReference>
<dbReference type="PANTHER" id="PTHR21139">
    <property type="entry name" value="TRIOSEPHOSPHATE ISOMERASE"/>
    <property type="match status" value="1"/>
</dbReference>